<dbReference type="WBParaSite" id="PSU_v2.g19466.t1">
    <property type="protein sequence ID" value="PSU_v2.g19466.t1"/>
    <property type="gene ID" value="PSU_v2.g19466"/>
</dbReference>
<sequence>MKAVSFVAALLIIVECNAQTSTLASTTASTAPGCIGNCIGGDCPVGYSCNSVTQQCCLGSSSTNIPTSTTCMDKIGPKGFSDCPQRAFLCNNTLYYTLMTDQCPKTCGRCNGSGTSSTTATTSSTSCI</sequence>
<dbReference type="Proteomes" id="UP000887577">
    <property type="component" value="Unplaced"/>
</dbReference>
<evidence type="ECO:0000259" key="5">
    <source>
        <dbReference type="PROSITE" id="PS51670"/>
    </source>
</evidence>
<evidence type="ECO:0000256" key="1">
    <source>
        <dbReference type="ARBA" id="ARBA00022729"/>
    </source>
</evidence>
<dbReference type="PANTHER" id="PTHR46219">
    <property type="entry name" value="PROTEIN CBG11138"/>
    <property type="match status" value="1"/>
</dbReference>
<dbReference type="Gene3D" id="1.10.10.1940">
    <property type="match status" value="1"/>
</dbReference>
<protein>
    <submittedName>
        <fullName evidence="7">ShKT domain-containing protein</fullName>
    </submittedName>
</protein>
<feature type="signal peptide" evidence="4">
    <location>
        <begin position="1"/>
        <end position="18"/>
    </location>
</feature>
<evidence type="ECO:0000256" key="4">
    <source>
        <dbReference type="SAM" id="SignalP"/>
    </source>
</evidence>
<feature type="domain" description="ShKT" evidence="5">
    <location>
        <begin position="71"/>
        <end position="110"/>
    </location>
</feature>
<evidence type="ECO:0000313" key="7">
    <source>
        <dbReference type="WBParaSite" id="PSU_v2.g19466.t1"/>
    </source>
</evidence>
<dbReference type="FunFam" id="1.10.10.1940:FF:000002">
    <property type="entry name" value="PHAryngeal gland Toxin-related"/>
    <property type="match status" value="1"/>
</dbReference>
<comment type="caution">
    <text evidence="3">Lacks conserved residue(s) required for the propagation of feature annotation.</text>
</comment>
<dbReference type="SMART" id="SM00254">
    <property type="entry name" value="ShKT"/>
    <property type="match status" value="1"/>
</dbReference>
<evidence type="ECO:0000256" key="2">
    <source>
        <dbReference type="ARBA" id="ARBA00023157"/>
    </source>
</evidence>
<reference evidence="7" key="1">
    <citation type="submission" date="2022-11" db="UniProtKB">
        <authorList>
            <consortium name="WormBaseParasite"/>
        </authorList>
    </citation>
    <scope>IDENTIFICATION</scope>
</reference>
<name>A0A914YJH3_9BILA</name>
<dbReference type="InterPro" id="IPR003582">
    <property type="entry name" value="ShKT_dom"/>
</dbReference>
<dbReference type="AlphaFoldDB" id="A0A914YJH3"/>
<evidence type="ECO:0000313" key="6">
    <source>
        <dbReference type="Proteomes" id="UP000887577"/>
    </source>
</evidence>
<feature type="chain" id="PRO_5037379915" evidence="4">
    <location>
        <begin position="19"/>
        <end position="128"/>
    </location>
</feature>
<proteinExistence type="predicted"/>
<organism evidence="6 7">
    <name type="scientific">Panagrolaimus superbus</name>
    <dbReference type="NCBI Taxonomy" id="310955"/>
    <lineage>
        <taxon>Eukaryota</taxon>
        <taxon>Metazoa</taxon>
        <taxon>Ecdysozoa</taxon>
        <taxon>Nematoda</taxon>
        <taxon>Chromadorea</taxon>
        <taxon>Rhabditida</taxon>
        <taxon>Tylenchina</taxon>
        <taxon>Panagrolaimomorpha</taxon>
        <taxon>Panagrolaimoidea</taxon>
        <taxon>Panagrolaimidae</taxon>
        <taxon>Panagrolaimus</taxon>
    </lineage>
</organism>
<dbReference type="Pfam" id="PF01549">
    <property type="entry name" value="ShK"/>
    <property type="match status" value="1"/>
</dbReference>
<evidence type="ECO:0000256" key="3">
    <source>
        <dbReference type="PROSITE-ProRule" id="PRU01005"/>
    </source>
</evidence>
<dbReference type="PROSITE" id="PS51670">
    <property type="entry name" value="SHKT"/>
    <property type="match status" value="1"/>
</dbReference>
<accession>A0A914YJH3</accession>
<dbReference type="PANTHER" id="PTHR46219:SF5">
    <property type="entry name" value="SHKT DOMAIN-CONTAINING PROTEIN"/>
    <property type="match status" value="1"/>
</dbReference>
<keyword evidence="6" id="KW-1185">Reference proteome</keyword>
<keyword evidence="1 4" id="KW-0732">Signal</keyword>
<keyword evidence="2" id="KW-1015">Disulfide bond</keyword>